<sequence length="497" mass="57577">MFLDTIRVSTRTSLSDSFLLQRPQLILLDVVGPSWWYADITLDTVALDASQRLAVLVTDAPARRAPTICPLLDSEINVEMSNLYSTQTKARPLNMNMEELLTFYGILLASGYTTVPRRRMHWSVDDDVHNECISNAMRRNRFDEIMASLHFVDNTKITEDPFFKVRPIFTELNASYKVMPYSEWLAVDESMIRYYGHHGCKQFIRGKPFRFGYKIWSLASHKGYMHHMEPYGGRFTLLPQTRLGQGPTVVLGLAEQGEVPKGCKFYHDNLFTSLSLLDEMTKRGYGSCGTIRDNRLFDVPFTPKNEFNKLPRGTTQVLTEGEKLLVRWKDNNVVTMATNIKRHAYDQVRQPQCIKQYNEHMGGVDLHDQQASRYSITIRSKKWWWPIFAWSLNSALVNSHYFYRDVMGGTIDLLTFTRVVAQSLIKRFGTKPLNHGRRSLLAITVQDQARYDQVSHWPINTGNRFFRCRVCDKRTTYACEKCNTSLHIECFKAYHIK</sequence>
<evidence type="ECO:0000313" key="3">
    <source>
        <dbReference type="Proteomes" id="UP000018467"/>
    </source>
</evidence>
<reference evidence="3" key="1">
    <citation type="submission" date="2013-03" db="EMBL/GenBank/DDBJ databases">
        <authorList>
            <person name="Jeffery W."/>
            <person name="Warren W."/>
            <person name="Wilson R.K."/>
        </authorList>
    </citation>
    <scope>NUCLEOTIDE SEQUENCE</scope>
    <source>
        <strain evidence="3">female</strain>
    </source>
</reference>
<dbReference type="Pfam" id="PF13843">
    <property type="entry name" value="DDE_Tnp_1_7"/>
    <property type="match status" value="1"/>
</dbReference>
<dbReference type="Ensembl" id="ENSAMXT00000041934.1">
    <property type="protein sequence ID" value="ENSAMXP00000041379.1"/>
    <property type="gene ID" value="ENSAMXG00000029930.1"/>
</dbReference>
<evidence type="ECO:0000313" key="2">
    <source>
        <dbReference type="Ensembl" id="ENSAMXP00000041379.1"/>
    </source>
</evidence>
<dbReference type="InterPro" id="IPR052638">
    <property type="entry name" value="PiggyBac_TE-derived"/>
</dbReference>
<dbReference type="Proteomes" id="UP000018467">
    <property type="component" value="Unassembled WGS sequence"/>
</dbReference>
<evidence type="ECO:0000259" key="1">
    <source>
        <dbReference type="Pfam" id="PF13843"/>
    </source>
</evidence>
<name>A0A3B1JJ95_ASTMX</name>
<feature type="domain" description="PiggyBac transposable element-derived protein" evidence="1">
    <location>
        <begin position="78"/>
        <end position="400"/>
    </location>
</feature>
<dbReference type="PANTHER" id="PTHR47055">
    <property type="entry name" value="DDE_TNP_1_7 DOMAIN-CONTAINING PROTEIN"/>
    <property type="match status" value="1"/>
</dbReference>
<proteinExistence type="predicted"/>
<dbReference type="PANTHER" id="PTHR47055:SF3">
    <property type="entry name" value="PHORBOL-ESTER_DAG-TYPE DOMAIN-CONTAINING PROTEIN"/>
    <property type="match status" value="1"/>
</dbReference>
<protein>
    <recommendedName>
        <fullName evidence="1">PiggyBac transposable element-derived protein domain-containing protein</fullName>
    </recommendedName>
</protein>
<dbReference type="Bgee" id="ENSAMXG00000029930">
    <property type="expression patterns" value="Expressed in zone of skin and 10 other cell types or tissues"/>
</dbReference>
<accession>A0A3B1JJ95</accession>
<dbReference type="GeneTree" id="ENSGT00940000166543"/>
<reference evidence="2" key="4">
    <citation type="submission" date="2025-09" db="UniProtKB">
        <authorList>
            <consortium name="Ensembl"/>
        </authorList>
    </citation>
    <scope>IDENTIFICATION</scope>
</reference>
<reference evidence="2" key="3">
    <citation type="submission" date="2025-08" db="UniProtKB">
        <authorList>
            <consortium name="Ensembl"/>
        </authorList>
    </citation>
    <scope>IDENTIFICATION</scope>
</reference>
<dbReference type="GO" id="GO:0043565">
    <property type="term" value="F:sequence-specific DNA binding"/>
    <property type="evidence" value="ECO:0007669"/>
    <property type="project" value="TreeGrafter"/>
</dbReference>
<reference evidence="3" key="2">
    <citation type="journal article" date="2014" name="Nat. Commun.">
        <title>The cavefish genome reveals candidate genes for eye loss.</title>
        <authorList>
            <person name="McGaugh S.E."/>
            <person name="Gross J.B."/>
            <person name="Aken B."/>
            <person name="Blin M."/>
            <person name="Borowsky R."/>
            <person name="Chalopin D."/>
            <person name="Hinaux H."/>
            <person name="Jeffery W.R."/>
            <person name="Keene A."/>
            <person name="Ma L."/>
            <person name="Minx P."/>
            <person name="Murphy D."/>
            <person name="O'Quin K.E."/>
            <person name="Retaux S."/>
            <person name="Rohner N."/>
            <person name="Searle S.M."/>
            <person name="Stahl B.A."/>
            <person name="Tabin C."/>
            <person name="Volff J.N."/>
            <person name="Yoshizawa M."/>
            <person name="Warren W.C."/>
        </authorList>
    </citation>
    <scope>NUCLEOTIDE SEQUENCE [LARGE SCALE GENOMIC DNA]</scope>
    <source>
        <strain evidence="3">female</strain>
    </source>
</reference>
<organism evidence="2 3">
    <name type="scientific">Astyanax mexicanus</name>
    <name type="common">Blind cave fish</name>
    <name type="synonym">Astyanax fasciatus mexicanus</name>
    <dbReference type="NCBI Taxonomy" id="7994"/>
    <lineage>
        <taxon>Eukaryota</taxon>
        <taxon>Metazoa</taxon>
        <taxon>Chordata</taxon>
        <taxon>Craniata</taxon>
        <taxon>Vertebrata</taxon>
        <taxon>Euteleostomi</taxon>
        <taxon>Actinopterygii</taxon>
        <taxon>Neopterygii</taxon>
        <taxon>Teleostei</taxon>
        <taxon>Ostariophysi</taxon>
        <taxon>Characiformes</taxon>
        <taxon>Characoidei</taxon>
        <taxon>Acestrorhamphidae</taxon>
        <taxon>Acestrorhamphinae</taxon>
        <taxon>Astyanax</taxon>
    </lineage>
</organism>
<keyword evidence="3" id="KW-1185">Reference proteome</keyword>
<dbReference type="AlphaFoldDB" id="A0A3B1JJ95"/>
<dbReference type="InParanoid" id="A0A3B1JJ95"/>
<dbReference type="InterPro" id="IPR029526">
    <property type="entry name" value="PGBD"/>
</dbReference>